<accession>A0A1I7I9M4</accession>
<dbReference type="InterPro" id="IPR029058">
    <property type="entry name" value="AB_hydrolase_fold"/>
</dbReference>
<proteinExistence type="predicted"/>
<dbReference type="AlphaFoldDB" id="A0A1I7I9M4"/>
<dbReference type="Proteomes" id="UP000199138">
    <property type="component" value="Unassembled WGS sequence"/>
</dbReference>
<dbReference type="STRING" id="1224947.SAMN05216480_11419"/>
<dbReference type="OrthoDB" id="1094867at2"/>
<evidence type="ECO:0000313" key="2">
    <source>
        <dbReference type="Proteomes" id="UP000199138"/>
    </source>
</evidence>
<gene>
    <name evidence="1" type="ORF">SAMN05216480_11419</name>
</gene>
<dbReference type="Gene3D" id="3.40.50.1820">
    <property type="entry name" value="alpha/beta hydrolase"/>
    <property type="match status" value="1"/>
</dbReference>
<dbReference type="RefSeq" id="WP_093026052.1">
    <property type="nucleotide sequence ID" value="NZ_FPBK01000014.1"/>
</dbReference>
<dbReference type="SUPFAM" id="SSF53474">
    <property type="entry name" value="alpha/beta-Hydrolases"/>
    <property type="match status" value="1"/>
</dbReference>
<organism evidence="1 2">
    <name type="scientific">Pustulibacterium marinum</name>
    <dbReference type="NCBI Taxonomy" id="1224947"/>
    <lineage>
        <taxon>Bacteria</taxon>
        <taxon>Pseudomonadati</taxon>
        <taxon>Bacteroidota</taxon>
        <taxon>Flavobacteriia</taxon>
        <taxon>Flavobacteriales</taxon>
        <taxon>Flavobacteriaceae</taxon>
        <taxon>Pustulibacterium</taxon>
    </lineage>
</organism>
<protein>
    <recommendedName>
        <fullName evidence="3">Alpha/beta hydrolase</fullName>
    </recommendedName>
</protein>
<reference evidence="1 2" key="1">
    <citation type="submission" date="2016-10" db="EMBL/GenBank/DDBJ databases">
        <authorList>
            <person name="de Groot N.N."/>
        </authorList>
    </citation>
    <scope>NUCLEOTIDE SEQUENCE [LARGE SCALE GENOMIC DNA]</scope>
    <source>
        <strain evidence="1 2">CGMCC 1.12333</strain>
    </source>
</reference>
<name>A0A1I7I9M4_9FLAO</name>
<evidence type="ECO:0008006" key="3">
    <source>
        <dbReference type="Google" id="ProtNLM"/>
    </source>
</evidence>
<evidence type="ECO:0000313" key="1">
    <source>
        <dbReference type="EMBL" id="SFU69683.1"/>
    </source>
</evidence>
<dbReference type="EMBL" id="FPBK01000014">
    <property type="protein sequence ID" value="SFU69683.1"/>
    <property type="molecule type" value="Genomic_DNA"/>
</dbReference>
<keyword evidence="2" id="KW-1185">Reference proteome</keyword>
<sequence length="320" mass="36940">MRTIFLFILSINCLFSFSQNKTLGSSQSDTLVIIQKNINKGFYHDYILFIPKDTPRNEKTYLLVEPNNTGRPTDSIEVHKQYAIDLASVSSVGNNISTMLKIPLLVPIFPRPAQQELMYTHALDRDVILEQSPELKRLDLQLLAMISDAKMVLKKMNIQVNSKVFMNGFSASATFTNRFSFIHPHVIKALAIGGFNGELMLPQHKINGTKLNYPLGLNDFSDLFGKRFDIDSYKQIPQFIYMGKLDENDAVQFDDAYGENERQIINNHIGEKVQERYVICQKLYQEKHIFPLFKTYENVGHWTTSDVNFEVIKFFFNQMK</sequence>